<name>A0AAV4B8P2_9GAST</name>
<evidence type="ECO:0000256" key="1">
    <source>
        <dbReference type="SAM" id="MobiDB-lite"/>
    </source>
</evidence>
<organism evidence="2 3">
    <name type="scientific">Plakobranchus ocellatus</name>
    <dbReference type="NCBI Taxonomy" id="259542"/>
    <lineage>
        <taxon>Eukaryota</taxon>
        <taxon>Metazoa</taxon>
        <taxon>Spiralia</taxon>
        <taxon>Lophotrochozoa</taxon>
        <taxon>Mollusca</taxon>
        <taxon>Gastropoda</taxon>
        <taxon>Heterobranchia</taxon>
        <taxon>Euthyneura</taxon>
        <taxon>Panpulmonata</taxon>
        <taxon>Sacoglossa</taxon>
        <taxon>Placobranchoidea</taxon>
        <taxon>Plakobranchidae</taxon>
        <taxon>Plakobranchus</taxon>
    </lineage>
</organism>
<dbReference type="Proteomes" id="UP000735302">
    <property type="component" value="Unassembled WGS sequence"/>
</dbReference>
<keyword evidence="3" id="KW-1185">Reference proteome</keyword>
<dbReference type="EMBL" id="BLXT01004673">
    <property type="protein sequence ID" value="GFO16474.1"/>
    <property type="molecule type" value="Genomic_DNA"/>
</dbReference>
<reference evidence="2 3" key="1">
    <citation type="journal article" date="2021" name="Elife">
        <title>Chloroplast acquisition without the gene transfer in kleptoplastic sea slugs, Plakobranchus ocellatus.</title>
        <authorList>
            <person name="Maeda T."/>
            <person name="Takahashi S."/>
            <person name="Yoshida T."/>
            <person name="Shimamura S."/>
            <person name="Takaki Y."/>
            <person name="Nagai Y."/>
            <person name="Toyoda A."/>
            <person name="Suzuki Y."/>
            <person name="Arimoto A."/>
            <person name="Ishii H."/>
            <person name="Satoh N."/>
            <person name="Nishiyama T."/>
            <person name="Hasebe M."/>
            <person name="Maruyama T."/>
            <person name="Minagawa J."/>
            <person name="Obokata J."/>
            <person name="Shigenobu S."/>
        </authorList>
    </citation>
    <scope>NUCLEOTIDE SEQUENCE [LARGE SCALE GENOMIC DNA]</scope>
</reference>
<dbReference type="AlphaFoldDB" id="A0AAV4B8P2"/>
<comment type="caution">
    <text evidence="2">The sequence shown here is derived from an EMBL/GenBank/DDBJ whole genome shotgun (WGS) entry which is preliminary data.</text>
</comment>
<sequence length="89" mass="9684">MSETPKLIFPRLCDTKPGDDGSADITPANNHTFVEGQVCRVIGDFELQPGDKNRHDAGWYSSTQYIPDVDLWTSGTQGAPQLLAVTPPP</sequence>
<gene>
    <name evidence="2" type="ORF">PoB_004297900</name>
</gene>
<evidence type="ECO:0000313" key="3">
    <source>
        <dbReference type="Proteomes" id="UP000735302"/>
    </source>
</evidence>
<proteinExistence type="predicted"/>
<evidence type="ECO:0000313" key="2">
    <source>
        <dbReference type="EMBL" id="GFO16474.1"/>
    </source>
</evidence>
<accession>A0AAV4B8P2</accession>
<protein>
    <submittedName>
        <fullName evidence="2">Uncharacterized protein</fullName>
    </submittedName>
</protein>
<feature type="region of interest" description="Disordered" evidence="1">
    <location>
        <begin position="1"/>
        <end position="29"/>
    </location>
</feature>